<name>A0A540R9S0_9CORY</name>
<reference evidence="8 9" key="1">
    <citation type="submission" date="2019-06" db="EMBL/GenBank/DDBJ databases">
        <title>Draft genome of C. phoceense Strain 272.</title>
        <authorList>
            <person name="Pacheco L.G.C."/>
            <person name="Barberis C.M."/>
            <person name="Almuzara M.N."/>
            <person name="Traglia G.M."/>
            <person name="Santos C.S."/>
            <person name="Rocha D.J.P.G."/>
            <person name="Aguiar E.R.G.R."/>
            <person name="Vay C.A."/>
        </authorList>
    </citation>
    <scope>NUCLEOTIDE SEQUENCE [LARGE SCALE GENOMIC DNA]</scope>
    <source>
        <strain evidence="8 9">272</strain>
    </source>
</reference>
<dbReference type="PRINTS" id="PR00359">
    <property type="entry name" value="BP450"/>
</dbReference>
<accession>A0A540R9S0</accession>
<dbReference type="PANTHER" id="PTHR46696:SF6">
    <property type="entry name" value="P450, PUTATIVE (EUROFUNG)-RELATED"/>
    <property type="match status" value="1"/>
</dbReference>
<proteinExistence type="inferred from homology"/>
<evidence type="ECO:0000256" key="4">
    <source>
        <dbReference type="ARBA" id="ARBA00023002"/>
    </source>
</evidence>
<dbReference type="RefSeq" id="WP_141628565.1">
    <property type="nucleotide sequence ID" value="NZ_VHIR01000002.1"/>
</dbReference>
<evidence type="ECO:0000313" key="8">
    <source>
        <dbReference type="EMBL" id="TQE44488.1"/>
    </source>
</evidence>
<keyword evidence="4 7" id="KW-0560">Oxidoreductase</keyword>
<dbReference type="PROSITE" id="PS00086">
    <property type="entry name" value="CYTOCHROME_P450"/>
    <property type="match status" value="1"/>
</dbReference>
<comment type="similarity">
    <text evidence="1 7">Belongs to the cytochrome P450 family.</text>
</comment>
<evidence type="ECO:0000256" key="5">
    <source>
        <dbReference type="ARBA" id="ARBA00023004"/>
    </source>
</evidence>
<evidence type="ECO:0000256" key="1">
    <source>
        <dbReference type="ARBA" id="ARBA00010617"/>
    </source>
</evidence>
<keyword evidence="3 7" id="KW-0479">Metal-binding</keyword>
<dbReference type="Proteomes" id="UP000318080">
    <property type="component" value="Unassembled WGS sequence"/>
</dbReference>
<dbReference type="PANTHER" id="PTHR46696">
    <property type="entry name" value="P450, PUTATIVE (EUROFUNG)-RELATED"/>
    <property type="match status" value="1"/>
</dbReference>
<gene>
    <name evidence="8" type="ORF">EJK80_02630</name>
</gene>
<evidence type="ECO:0000256" key="3">
    <source>
        <dbReference type="ARBA" id="ARBA00022723"/>
    </source>
</evidence>
<dbReference type="Gene3D" id="1.10.630.10">
    <property type="entry name" value="Cytochrome P450"/>
    <property type="match status" value="1"/>
</dbReference>
<comment type="caution">
    <text evidence="8">The sequence shown here is derived from an EMBL/GenBank/DDBJ whole genome shotgun (WGS) entry which is preliminary data.</text>
</comment>
<dbReference type="GO" id="GO:0004497">
    <property type="term" value="F:monooxygenase activity"/>
    <property type="evidence" value="ECO:0007669"/>
    <property type="project" value="UniProtKB-KW"/>
</dbReference>
<protein>
    <submittedName>
        <fullName evidence="8">Cytochrome P450</fullName>
    </submittedName>
</protein>
<dbReference type="STRING" id="1686286.GCA_900092335_00338"/>
<dbReference type="SUPFAM" id="SSF48264">
    <property type="entry name" value="Cytochrome P450"/>
    <property type="match status" value="1"/>
</dbReference>
<dbReference type="AlphaFoldDB" id="A0A540R9S0"/>
<evidence type="ECO:0000256" key="6">
    <source>
        <dbReference type="ARBA" id="ARBA00023033"/>
    </source>
</evidence>
<dbReference type="InterPro" id="IPR002397">
    <property type="entry name" value="Cyt_P450_B"/>
</dbReference>
<keyword evidence="2 7" id="KW-0349">Heme</keyword>
<sequence length="349" mass="38382">MTDPRAFGDHQHSLGTQLVHTDAEVIVVGHAAAREIALDPASYSSGVSAHLQLPNGLDGEEHARFRTLLDIYLNAEVVAEMDFRSVARDVLDRAADSLDADRLAALFSVRAMRHWLSWPESLEDRLLDWVAENARAARSGDRAWTARVAAEYDEIITAALEATPEGSVTWHLAHDHGLEHAEIVSILRNWTAGDLGSMAKCIGVIVRALADNVPLQERLRGGVSHMEFVAIADELLRLDDPFVSNRRVTTCPAHVAGEELDAGTRVRLHWTAANRDPHTFRGFDPEGHAADNLVWGVGAHYCPGKPLSMYELHAFFAELLPRFDLVPSGDGERDLAGGWARTPVVLRAR</sequence>
<evidence type="ECO:0000256" key="2">
    <source>
        <dbReference type="ARBA" id="ARBA00022617"/>
    </source>
</evidence>
<evidence type="ECO:0000313" key="9">
    <source>
        <dbReference type="Proteomes" id="UP000318080"/>
    </source>
</evidence>
<keyword evidence="5 7" id="KW-0408">Iron</keyword>
<dbReference type="GO" id="GO:0016705">
    <property type="term" value="F:oxidoreductase activity, acting on paired donors, with incorporation or reduction of molecular oxygen"/>
    <property type="evidence" value="ECO:0007669"/>
    <property type="project" value="InterPro"/>
</dbReference>
<dbReference type="Pfam" id="PF00067">
    <property type="entry name" value="p450"/>
    <property type="match status" value="1"/>
</dbReference>
<dbReference type="InterPro" id="IPR017972">
    <property type="entry name" value="Cyt_P450_CS"/>
</dbReference>
<keyword evidence="9" id="KW-1185">Reference proteome</keyword>
<dbReference type="EMBL" id="VHIR01000002">
    <property type="protein sequence ID" value="TQE44488.1"/>
    <property type="molecule type" value="Genomic_DNA"/>
</dbReference>
<organism evidence="8 9">
    <name type="scientific">Corynebacterium phoceense</name>
    <dbReference type="NCBI Taxonomy" id="1686286"/>
    <lineage>
        <taxon>Bacteria</taxon>
        <taxon>Bacillati</taxon>
        <taxon>Actinomycetota</taxon>
        <taxon>Actinomycetes</taxon>
        <taxon>Mycobacteriales</taxon>
        <taxon>Corynebacteriaceae</taxon>
        <taxon>Corynebacterium</taxon>
    </lineage>
</organism>
<dbReference type="GO" id="GO:0020037">
    <property type="term" value="F:heme binding"/>
    <property type="evidence" value="ECO:0007669"/>
    <property type="project" value="InterPro"/>
</dbReference>
<dbReference type="GO" id="GO:0005506">
    <property type="term" value="F:iron ion binding"/>
    <property type="evidence" value="ECO:0007669"/>
    <property type="project" value="InterPro"/>
</dbReference>
<evidence type="ECO:0000256" key="7">
    <source>
        <dbReference type="RuleBase" id="RU000461"/>
    </source>
</evidence>
<dbReference type="InterPro" id="IPR036396">
    <property type="entry name" value="Cyt_P450_sf"/>
</dbReference>
<keyword evidence="6 7" id="KW-0503">Monooxygenase</keyword>
<dbReference type="InterPro" id="IPR001128">
    <property type="entry name" value="Cyt_P450"/>
</dbReference>